<feature type="transmembrane region" description="Helical" evidence="1">
    <location>
        <begin position="269"/>
        <end position="301"/>
    </location>
</feature>
<dbReference type="AlphaFoldDB" id="A0A164KQY1"/>
<keyword evidence="1" id="KW-1133">Transmembrane helix</keyword>
<evidence type="ECO:0000313" key="2">
    <source>
        <dbReference type="EMBL" id="KZM71643.1"/>
    </source>
</evidence>
<reference evidence="2 3" key="1">
    <citation type="submission" date="2016-04" db="EMBL/GenBank/DDBJ databases">
        <authorList>
            <person name="Evans L.H."/>
            <person name="Alamgir A."/>
            <person name="Owens N."/>
            <person name="Weber N.D."/>
            <person name="Virtaneva K."/>
            <person name="Barbian K."/>
            <person name="Babar A."/>
            <person name="Rosenke K."/>
        </authorList>
    </citation>
    <scope>NUCLEOTIDE SEQUENCE [LARGE SCALE GENOMIC DNA]</scope>
    <source>
        <strain evidence="2 3">IFM 0406</strain>
    </source>
</reference>
<keyword evidence="3" id="KW-1185">Reference proteome</keyword>
<dbReference type="Proteomes" id="UP000076512">
    <property type="component" value="Unassembled WGS sequence"/>
</dbReference>
<accession>A0A164KQY1</accession>
<dbReference type="STRING" id="455432.AWN90_02650"/>
<feature type="transmembrane region" description="Helical" evidence="1">
    <location>
        <begin position="31"/>
        <end position="51"/>
    </location>
</feature>
<name>A0A164KQY1_9NOCA</name>
<dbReference type="EMBL" id="LWGR01000012">
    <property type="protein sequence ID" value="KZM71643.1"/>
    <property type="molecule type" value="Genomic_DNA"/>
</dbReference>
<feature type="transmembrane region" description="Helical" evidence="1">
    <location>
        <begin position="321"/>
        <end position="340"/>
    </location>
</feature>
<evidence type="ECO:0000256" key="1">
    <source>
        <dbReference type="SAM" id="Phobius"/>
    </source>
</evidence>
<dbReference type="InterPro" id="IPR036259">
    <property type="entry name" value="MFS_trans_sf"/>
</dbReference>
<sequence>MVATVGTRLAVCTVPLGAVFAARDHVSSYAWGAIIAGAYAAGEAIGAPTMGARFQRHSLRRELAWVAVAEAVALVGVITCLAIELPLAAAPLAAVAGGIASGTPGGLRTLAMNSAESTARESALALDSIVSQACQLAGPALAALLAVTWTPDAPLLIVSGGLLIVAVSAVKLPHTLVATGGDTGTTHPAAPAMSTLTVIRKIWPSMATVTVMLMITSVLDVTLPGILEQRDASRAWAGVALSGLAATSIAGSFVYGLRRWPGRPHQHTLGLATIFAAIVVLAGLVSLPLLTVALVVIAGLFEAPASTARGLAVSDDLPTDAWPVGFSLLYSCGGIGYALASALSAVFLVATNAVTTLTILAVAGFSVVLATGWAEHLIYRTRGRTAPTKEPATVQNITE</sequence>
<protein>
    <recommendedName>
        <fullName evidence="4">MFS transporter</fullName>
    </recommendedName>
</protein>
<dbReference type="PANTHER" id="PTHR23542">
    <property type="match status" value="1"/>
</dbReference>
<dbReference type="SUPFAM" id="SSF103473">
    <property type="entry name" value="MFS general substrate transporter"/>
    <property type="match status" value="1"/>
</dbReference>
<feature type="transmembrane region" description="Helical" evidence="1">
    <location>
        <begin position="347"/>
        <end position="374"/>
    </location>
</feature>
<keyword evidence="1" id="KW-0812">Transmembrane</keyword>
<dbReference type="Pfam" id="PF07690">
    <property type="entry name" value="MFS_1"/>
    <property type="match status" value="1"/>
</dbReference>
<evidence type="ECO:0000313" key="3">
    <source>
        <dbReference type="Proteomes" id="UP000076512"/>
    </source>
</evidence>
<keyword evidence="1" id="KW-0472">Membrane</keyword>
<comment type="caution">
    <text evidence="2">The sequence shown here is derived from an EMBL/GenBank/DDBJ whole genome shotgun (WGS) entry which is preliminary data.</text>
</comment>
<organism evidence="2 3">
    <name type="scientific">Nocardia terpenica</name>
    <dbReference type="NCBI Taxonomy" id="455432"/>
    <lineage>
        <taxon>Bacteria</taxon>
        <taxon>Bacillati</taxon>
        <taxon>Actinomycetota</taxon>
        <taxon>Actinomycetes</taxon>
        <taxon>Mycobacteriales</taxon>
        <taxon>Nocardiaceae</taxon>
        <taxon>Nocardia</taxon>
    </lineage>
</organism>
<gene>
    <name evidence="2" type="ORF">AWN90_02650</name>
</gene>
<feature type="transmembrane region" description="Helical" evidence="1">
    <location>
        <begin position="235"/>
        <end position="257"/>
    </location>
</feature>
<dbReference type="GO" id="GO:0022857">
    <property type="term" value="F:transmembrane transporter activity"/>
    <property type="evidence" value="ECO:0007669"/>
    <property type="project" value="InterPro"/>
</dbReference>
<feature type="transmembrane region" description="Helical" evidence="1">
    <location>
        <begin position="63"/>
        <end position="85"/>
    </location>
</feature>
<dbReference type="PANTHER" id="PTHR23542:SF1">
    <property type="entry name" value="MAJOR FACILITATOR SUPERFAMILY (MFS) PROFILE DOMAIN-CONTAINING PROTEIN"/>
    <property type="match status" value="1"/>
</dbReference>
<evidence type="ECO:0008006" key="4">
    <source>
        <dbReference type="Google" id="ProtNLM"/>
    </source>
</evidence>
<proteinExistence type="predicted"/>
<dbReference type="InterPro" id="IPR011701">
    <property type="entry name" value="MFS"/>
</dbReference>
<dbReference type="Gene3D" id="1.20.1250.20">
    <property type="entry name" value="MFS general substrate transporter like domains"/>
    <property type="match status" value="2"/>
</dbReference>
<feature type="transmembrane region" description="Helical" evidence="1">
    <location>
        <begin position="202"/>
        <end position="223"/>
    </location>
</feature>
<feature type="transmembrane region" description="Helical" evidence="1">
    <location>
        <begin position="91"/>
        <end position="111"/>
    </location>
</feature>